<name>A0A4Y7R9U2_9FIRM</name>
<dbReference type="Pfam" id="PF00149">
    <property type="entry name" value="Metallophos"/>
    <property type="match status" value="1"/>
</dbReference>
<dbReference type="InterPro" id="IPR029052">
    <property type="entry name" value="Metallo-depent_PP-like"/>
</dbReference>
<dbReference type="EC" id="3.6.1.17" evidence="2"/>
<dbReference type="InterPro" id="IPR004843">
    <property type="entry name" value="Calcineurin-like_PHP"/>
</dbReference>
<dbReference type="Gene3D" id="3.60.21.10">
    <property type="match status" value="1"/>
</dbReference>
<evidence type="ECO:0000259" key="1">
    <source>
        <dbReference type="Pfam" id="PF00149"/>
    </source>
</evidence>
<proteinExistence type="predicted"/>
<dbReference type="SUPFAM" id="SSF56300">
    <property type="entry name" value="Metallo-dependent phosphatases"/>
    <property type="match status" value="1"/>
</dbReference>
<dbReference type="PANTHER" id="PTHR42850:SF7">
    <property type="entry name" value="BIS(5'-NUCLEOSYL)-TETRAPHOSPHATASE PRPE [ASYMMETRICAL]"/>
    <property type="match status" value="1"/>
</dbReference>
<dbReference type="AlphaFoldDB" id="A0A4Y7R9U2"/>
<protein>
    <submittedName>
        <fullName evidence="2">Bis(5'-nucleosyl)-tetraphosphatase PrpE (Asymmetrical)</fullName>
        <ecNumber evidence="2">3.6.1.17</ecNumber>
    </submittedName>
</protein>
<keyword evidence="3" id="KW-1185">Reference proteome</keyword>
<dbReference type="PANTHER" id="PTHR42850">
    <property type="entry name" value="METALLOPHOSPHOESTERASE"/>
    <property type="match status" value="1"/>
</dbReference>
<gene>
    <name evidence="2" type="primary">prpE</name>
    <name evidence="2" type="ORF">Psch_02769</name>
</gene>
<accession>A0A4Y7R9U2</accession>
<dbReference type="Proteomes" id="UP000298324">
    <property type="component" value="Unassembled WGS sequence"/>
</dbReference>
<dbReference type="PRINTS" id="PR00114">
    <property type="entry name" value="STPHPHTASE"/>
</dbReference>
<dbReference type="InterPro" id="IPR050126">
    <property type="entry name" value="Ap4A_hydrolase"/>
</dbReference>
<dbReference type="InterPro" id="IPR006186">
    <property type="entry name" value="Ser/Thr-sp_prot-phosphatase"/>
</dbReference>
<dbReference type="GO" id="GO:0004081">
    <property type="term" value="F:bis(5'-nucleosyl)-tetraphosphatase (asymmetrical) activity"/>
    <property type="evidence" value="ECO:0007669"/>
    <property type="project" value="UniProtKB-EC"/>
</dbReference>
<feature type="domain" description="Calcineurin-like phosphoesterase" evidence="1">
    <location>
        <begin position="179"/>
        <end position="373"/>
    </location>
</feature>
<comment type="caution">
    <text evidence="2">The sequence shown here is derived from an EMBL/GenBank/DDBJ whole genome shotgun (WGS) entry which is preliminary data.</text>
</comment>
<dbReference type="EMBL" id="QFGA01000002">
    <property type="protein sequence ID" value="TEB05728.1"/>
    <property type="molecule type" value="Genomic_DNA"/>
</dbReference>
<organism evidence="2 3">
    <name type="scientific">Pelotomaculum schinkii</name>
    <dbReference type="NCBI Taxonomy" id="78350"/>
    <lineage>
        <taxon>Bacteria</taxon>
        <taxon>Bacillati</taxon>
        <taxon>Bacillota</taxon>
        <taxon>Clostridia</taxon>
        <taxon>Eubacteriales</taxon>
        <taxon>Desulfotomaculaceae</taxon>
        <taxon>Pelotomaculum</taxon>
    </lineage>
</organism>
<keyword evidence="2" id="KW-0378">Hydrolase</keyword>
<dbReference type="RefSeq" id="WP_190258476.1">
    <property type="nucleotide sequence ID" value="NZ_QFGA01000002.1"/>
</dbReference>
<dbReference type="GO" id="GO:0005737">
    <property type="term" value="C:cytoplasm"/>
    <property type="evidence" value="ECO:0007669"/>
    <property type="project" value="TreeGrafter"/>
</dbReference>
<evidence type="ECO:0000313" key="2">
    <source>
        <dbReference type="EMBL" id="TEB05728.1"/>
    </source>
</evidence>
<dbReference type="Gene3D" id="3.40.50.300">
    <property type="entry name" value="P-loop containing nucleotide triphosphate hydrolases"/>
    <property type="match status" value="1"/>
</dbReference>
<reference evidence="2 3" key="1">
    <citation type="journal article" date="2018" name="Environ. Microbiol.">
        <title>Novel energy conservation strategies and behaviour of Pelotomaculum schinkii driving syntrophic propionate catabolism.</title>
        <authorList>
            <person name="Hidalgo-Ahumada C.A.P."/>
            <person name="Nobu M.K."/>
            <person name="Narihiro T."/>
            <person name="Tamaki H."/>
            <person name="Liu W.T."/>
            <person name="Kamagata Y."/>
            <person name="Stams A.J.M."/>
            <person name="Imachi H."/>
            <person name="Sousa D.Z."/>
        </authorList>
    </citation>
    <scope>NUCLEOTIDE SEQUENCE [LARGE SCALE GENOMIC DNA]</scope>
    <source>
        <strain evidence="2 3">HH</strain>
    </source>
</reference>
<dbReference type="GO" id="GO:0016791">
    <property type="term" value="F:phosphatase activity"/>
    <property type="evidence" value="ECO:0007669"/>
    <property type="project" value="TreeGrafter"/>
</dbReference>
<dbReference type="CDD" id="cd07423">
    <property type="entry name" value="MPP_Prp_like"/>
    <property type="match status" value="1"/>
</dbReference>
<dbReference type="InterPro" id="IPR041780">
    <property type="entry name" value="MPP_PrpE-like"/>
</dbReference>
<dbReference type="SUPFAM" id="SSF52540">
    <property type="entry name" value="P-loop containing nucleoside triphosphate hydrolases"/>
    <property type="match status" value="1"/>
</dbReference>
<sequence length="441" mass="49265">MPSISIPNNTLLVLSGPPGCGKSTFALSHFEETAVVSSDRCRLLVSDDETNISASKEAFKLFRSLIEYRLALGRLTVADSTALTRRARSELLAIGRKYKFHVALLIFNTPEPVCLECNAGRQRQVPRKVIGAMSRQLGRTLQTAEEEGFNQVLTLSWEDLQDPDFKVDIRSFEVTYPGPFDLIGDLHGCYDELIMLLGKLGYLRRFGRFFHPAGRRIVFLGDLTDRGPHSLKCFWLVKAMVDAGSALYVPGNHCRKLARFLEGRNIKVAHGLEKTVAEIKELPEDERRHLKENFLSLYRQAPPYLVLDNGKLVVSHGGITEEMIGKVTERVKNFCFFGDTTGEVTDEGLPVRRDWAGDYSGDALVVYGHTPVPEAVFVNNTIDIDQGCVLGGKLTALRYPEMAVVQVPALAAYYERAGFNSEAVETGEDRSKYEEQPYHSI</sequence>
<dbReference type="Pfam" id="PF13671">
    <property type="entry name" value="AAA_33"/>
    <property type="match status" value="1"/>
</dbReference>
<dbReference type="InterPro" id="IPR027417">
    <property type="entry name" value="P-loop_NTPase"/>
</dbReference>
<evidence type="ECO:0000313" key="3">
    <source>
        <dbReference type="Proteomes" id="UP000298324"/>
    </source>
</evidence>